<organism evidence="1 2">
    <name type="scientific">Flavivirga aquimarina</name>
    <dbReference type="NCBI Taxonomy" id="2027862"/>
    <lineage>
        <taxon>Bacteria</taxon>
        <taxon>Pseudomonadati</taxon>
        <taxon>Bacteroidota</taxon>
        <taxon>Flavobacteriia</taxon>
        <taxon>Flavobacteriales</taxon>
        <taxon>Flavobacteriaceae</taxon>
        <taxon>Flavivirga</taxon>
    </lineage>
</organism>
<proteinExistence type="predicted"/>
<reference evidence="1" key="1">
    <citation type="submission" date="2023-07" db="EMBL/GenBank/DDBJ databases">
        <title>Two novel species in the genus Flavivirga.</title>
        <authorList>
            <person name="Kwon K."/>
        </authorList>
    </citation>
    <scope>NUCLEOTIDE SEQUENCE</scope>
    <source>
        <strain evidence="1">KCTC 52353</strain>
    </source>
</reference>
<keyword evidence="2" id="KW-1185">Reference proteome</keyword>
<accession>A0ABT8W676</accession>
<dbReference type="EMBL" id="JAUOEK010000044">
    <property type="protein sequence ID" value="MDO5968613.1"/>
    <property type="molecule type" value="Genomic_DNA"/>
</dbReference>
<name>A0ABT8W676_9FLAO</name>
<comment type="caution">
    <text evidence="1">The sequence shown here is derived from an EMBL/GenBank/DDBJ whole genome shotgun (WGS) entry which is preliminary data.</text>
</comment>
<dbReference type="Proteomes" id="UP001176883">
    <property type="component" value="Unassembled WGS sequence"/>
</dbReference>
<sequence>MKLKHISIFNLIEIFRHNRKKTLNTISLKTHCEQNHIYDFYCDAERPYIDTNIMS</sequence>
<evidence type="ECO:0000313" key="1">
    <source>
        <dbReference type="EMBL" id="MDO5968613.1"/>
    </source>
</evidence>
<protein>
    <submittedName>
        <fullName evidence="1">Uncharacterized protein</fullName>
    </submittedName>
</protein>
<dbReference type="RefSeq" id="WP_303276290.1">
    <property type="nucleotide sequence ID" value="NZ_JAUOEK010000044.1"/>
</dbReference>
<gene>
    <name evidence="1" type="ORF">Q4Q35_02225</name>
</gene>
<evidence type="ECO:0000313" key="2">
    <source>
        <dbReference type="Proteomes" id="UP001176883"/>
    </source>
</evidence>